<evidence type="ECO:0000313" key="2">
    <source>
        <dbReference type="Proteomes" id="UP000032266"/>
    </source>
</evidence>
<dbReference type="AlphaFoldDB" id="A0A0C5VKL8"/>
<dbReference type="HOGENOM" id="CLU_1592252_0_0_6"/>
<protein>
    <recommendedName>
        <fullName evidence="3">DNA alkylation repair enzyme</fullName>
    </recommendedName>
</protein>
<evidence type="ECO:0000313" key="1">
    <source>
        <dbReference type="EMBL" id="AJQ94826.1"/>
    </source>
</evidence>
<name>A0A0C5VKL8_9GAMM</name>
<gene>
    <name evidence="1" type="ORF">YC6258_02788</name>
</gene>
<reference evidence="1 2" key="1">
    <citation type="submission" date="2014-01" db="EMBL/GenBank/DDBJ databases">
        <title>Full genme sequencing of cellulolytic bacterium Gynuella sunshinyii YC6258T gen. nov., sp. nov.</title>
        <authorList>
            <person name="Khan H."/>
            <person name="Chung E.J."/>
            <person name="Chung Y.R."/>
        </authorList>
    </citation>
    <scope>NUCLEOTIDE SEQUENCE [LARGE SCALE GENOMIC DNA]</scope>
    <source>
        <strain evidence="1 2">YC6258</strain>
    </source>
</reference>
<organism evidence="1 2">
    <name type="scientific">Gynuella sunshinyii YC6258</name>
    <dbReference type="NCBI Taxonomy" id="1445510"/>
    <lineage>
        <taxon>Bacteria</taxon>
        <taxon>Pseudomonadati</taxon>
        <taxon>Pseudomonadota</taxon>
        <taxon>Gammaproteobacteria</taxon>
        <taxon>Oceanospirillales</taxon>
        <taxon>Saccharospirillaceae</taxon>
        <taxon>Gynuella</taxon>
    </lineage>
</organism>
<sequence>MSITQALERWDEKSADDISNIYHRYSQTDSFMPDLIELCGHARFEKGTTWLLKHHLEKQYPLDAHHITTLYKLAPKFESWEAKLHVLQSMPYMPIDQSEKSTVEFFLRDCLMDTNKFIRAWAYNGFYELAVQYPEHKDETRLFFEMAMKDEAPSVKARIRNILKKGF</sequence>
<dbReference type="KEGG" id="gsn:YC6258_02788"/>
<dbReference type="STRING" id="1445510.YC6258_02788"/>
<dbReference type="Proteomes" id="UP000032266">
    <property type="component" value="Chromosome"/>
</dbReference>
<dbReference type="EMBL" id="CP007142">
    <property type="protein sequence ID" value="AJQ94826.1"/>
    <property type="molecule type" value="Genomic_DNA"/>
</dbReference>
<dbReference type="OrthoDB" id="7860049at2"/>
<keyword evidence="2" id="KW-1185">Reference proteome</keyword>
<proteinExistence type="predicted"/>
<evidence type="ECO:0008006" key="3">
    <source>
        <dbReference type="Google" id="ProtNLM"/>
    </source>
</evidence>
<accession>A0A0C5VKL8</accession>